<feature type="compositionally biased region" description="Polar residues" evidence="1">
    <location>
        <begin position="100"/>
        <end position="117"/>
    </location>
</feature>
<protein>
    <submittedName>
        <fullName evidence="3">Uncharacterized protein</fullName>
    </submittedName>
</protein>
<dbReference type="EMBL" id="CAJOBJ010343461">
    <property type="protein sequence ID" value="CAF5197977.1"/>
    <property type="molecule type" value="Genomic_DNA"/>
</dbReference>
<keyword evidence="2" id="KW-1133">Transmembrane helix</keyword>
<feature type="compositionally biased region" description="Basic and acidic residues" evidence="1">
    <location>
        <begin position="148"/>
        <end position="162"/>
    </location>
</feature>
<dbReference type="AlphaFoldDB" id="A0A8S3IHJ6"/>
<feature type="non-terminal residue" evidence="3">
    <location>
        <position position="174"/>
    </location>
</feature>
<dbReference type="Proteomes" id="UP000681720">
    <property type="component" value="Unassembled WGS sequence"/>
</dbReference>
<organism evidence="3 4">
    <name type="scientific">Rotaria magnacalcarata</name>
    <dbReference type="NCBI Taxonomy" id="392030"/>
    <lineage>
        <taxon>Eukaryota</taxon>
        <taxon>Metazoa</taxon>
        <taxon>Spiralia</taxon>
        <taxon>Gnathifera</taxon>
        <taxon>Rotifera</taxon>
        <taxon>Eurotatoria</taxon>
        <taxon>Bdelloidea</taxon>
        <taxon>Philodinida</taxon>
        <taxon>Philodinidae</taxon>
        <taxon>Rotaria</taxon>
    </lineage>
</organism>
<proteinExistence type="predicted"/>
<accession>A0A8S3IHJ6</accession>
<evidence type="ECO:0000313" key="4">
    <source>
        <dbReference type="Proteomes" id="UP000681720"/>
    </source>
</evidence>
<feature type="transmembrane region" description="Helical" evidence="2">
    <location>
        <begin position="12"/>
        <end position="33"/>
    </location>
</feature>
<evidence type="ECO:0000313" key="3">
    <source>
        <dbReference type="EMBL" id="CAF5197977.1"/>
    </source>
</evidence>
<reference evidence="3" key="1">
    <citation type="submission" date="2021-02" db="EMBL/GenBank/DDBJ databases">
        <authorList>
            <person name="Nowell W R."/>
        </authorList>
    </citation>
    <scope>NUCLEOTIDE SEQUENCE</scope>
</reference>
<keyword evidence="2" id="KW-0812">Transmembrane</keyword>
<evidence type="ECO:0000256" key="2">
    <source>
        <dbReference type="SAM" id="Phobius"/>
    </source>
</evidence>
<feature type="region of interest" description="Disordered" evidence="1">
    <location>
        <begin position="79"/>
        <end position="174"/>
    </location>
</feature>
<comment type="caution">
    <text evidence="3">The sequence shown here is derived from an EMBL/GenBank/DDBJ whole genome shotgun (WGS) entry which is preliminary data.</text>
</comment>
<keyword evidence="2" id="KW-0472">Membrane</keyword>
<name>A0A8S3IHJ6_9BILA</name>
<evidence type="ECO:0000256" key="1">
    <source>
        <dbReference type="SAM" id="MobiDB-lite"/>
    </source>
</evidence>
<feature type="compositionally biased region" description="Polar residues" evidence="1">
    <location>
        <begin position="79"/>
        <end position="90"/>
    </location>
</feature>
<sequence length="174" mass="19002">RYGPSILTGHRFRIVIVAVVGLLLISLLTFGLIQLKRKGKLQSISNTQLPTGVQTTMDNIRNFITRSTNINIVRFQRSQSSTARDMSTIESPPVFANPMFSATASNQPAQISASSSEPAKLNIETYPPPSKPTRKAKGTPTSPPPRQVHFDPQSKETDHDKANLVVRSSSSSDS</sequence>
<gene>
    <name evidence="3" type="ORF">GIL414_LOCUS75615</name>
</gene>